<dbReference type="AlphaFoldDB" id="A0A7J7I2B2"/>
<proteinExistence type="predicted"/>
<dbReference type="Proteomes" id="UP000593564">
    <property type="component" value="Unassembled WGS sequence"/>
</dbReference>
<reference evidence="1 2" key="2">
    <citation type="submission" date="2020-07" db="EMBL/GenBank/DDBJ databases">
        <title>Genome assembly of wild tea tree DASZ reveals pedigree and selection history of tea varieties.</title>
        <authorList>
            <person name="Zhang W."/>
        </authorList>
    </citation>
    <scope>NUCLEOTIDE SEQUENCE [LARGE SCALE GENOMIC DNA]</scope>
    <source>
        <strain evidence="2">cv. G240</strain>
        <tissue evidence="1">Leaf</tissue>
    </source>
</reference>
<organism evidence="1 2">
    <name type="scientific">Camellia sinensis</name>
    <name type="common">Tea plant</name>
    <name type="synonym">Thea sinensis</name>
    <dbReference type="NCBI Taxonomy" id="4442"/>
    <lineage>
        <taxon>Eukaryota</taxon>
        <taxon>Viridiplantae</taxon>
        <taxon>Streptophyta</taxon>
        <taxon>Embryophyta</taxon>
        <taxon>Tracheophyta</taxon>
        <taxon>Spermatophyta</taxon>
        <taxon>Magnoliopsida</taxon>
        <taxon>eudicotyledons</taxon>
        <taxon>Gunneridae</taxon>
        <taxon>Pentapetalae</taxon>
        <taxon>asterids</taxon>
        <taxon>Ericales</taxon>
        <taxon>Theaceae</taxon>
        <taxon>Camellia</taxon>
    </lineage>
</organism>
<dbReference type="EMBL" id="JACBKZ010000002">
    <property type="protein sequence ID" value="KAF5958554.1"/>
    <property type="molecule type" value="Genomic_DNA"/>
</dbReference>
<sequence length="134" mass="15933">MFCFVFFIHLNIAVQRIKIKIENISLLFFAYPPNGNGVYGQVFCSTHDDFIFFFFGLKSFRFNGSTVIERLSRFRALYYSFCRIVYFKLEGIVFLLPQLVPFSVYYNCQRLIHFWNGITLRPFSCGNRLWDLNA</sequence>
<evidence type="ECO:0000313" key="1">
    <source>
        <dbReference type="EMBL" id="KAF5958554.1"/>
    </source>
</evidence>
<accession>A0A7J7I2B2</accession>
<comment type="caution">
    <text evidence="1">The sequence shown here is derived from an EMBL/GenBank/DDBJ whole genome shotgun (WGS) entry which is preliminary data.</text>
</comment>
<protein>
    <submittedName>
        <fullName evidence="1">Uncharacterized protein</fullName>
    </submittedName>
</protein>
<gene>
    <name evidence="1" type="ORF">HYC85_005779</name>
</gene>
<evidence type="ECO:0000313" key="2">
    <source>
        <dbReference type="Proteomes" id="UP000593564"/>
    </source>
</evidence>
<name>A0A7J7I2B2_CAMSI</name>
<reference evidence="2" key="1">
    <citation type="journal article" date="2020" name="Nat. Commun.">
        <title>Genome assembly of wild tea tree DASZ reveals pedigree and selection history of tea varieties.</title>
        <authorList>
            <person name="Zhang W."/>
            <person name="Zhang Y."/>
            <person name="Qiu H."/>
            <person name="Guo Y."/>
            <person name="Wan H."/>
            <person name="Zhang X."/>
            <person name="Scossa F."/>
            <person name="Alseekh S."/>
            <person name="Zhang Q."/>
            <person name="Wang P."/>
            <person name="Xu L."/>
            <person name="Schmidt M.H."/>
            <person name="Jia X."/>
            <person name="Li D."/>
            <person name="Zhu A."/>
            <person name="Guo F."/>
            <person name="Chen W."/>
            <person name="Ni D."/>
            <person name="Usadel B."/>
            <person name="Fernie A.R."/>
            <person name="Wen W."/>
        </authorList>
    </citation>
    <scope>NUCLEOTIDE SEQUENCE [LARGE SCALE GENOMIC DNA]</scope>
    <source>
        <strain evidence="2">cv. G240</strain>
    </source>
</reference>
<keyword evidence="2" id="KW-1185">Reference proteome</keyword>